<comment type="caution">
    <text evidence="3">The sequence shown here is derived from an EMBL/GenBank/DDBJ whole genome shotgun (WGS) entry which is preliminary data.</text>
</comment>
<keyword evidence="2" id="KW-0732">Signal</keyword>
<dbReference type="GO" id="GO:0016787">
    <property type="term" value="F:hydrolase activity"/>
    <property type="evidence" value="ECO:0007669"/>
    <property type="project" value="UniProtKB-KW"/>
</dbReference>
<dbReference type="EC" id="3.1.-.-" evidence="3"/>
<dbReference type="SUPFAM" id="SSF52266">
    <property type="entry name" value="SGNH hydrolase"/>
    <property type="match status" value="1"/>
</dbReference>
<reference evidence="3 4" key="1">
    <citation type="submission" date="2024-09" db="EMBL/GenBank/DDBJ databases">
        <authorList>
            <person name="Sun Q."/>
            <person name="Mori K."/>
        </authorList>
    </citation>
    <scope>NUCLEOTIDE SEQUENCE [LARGE SCALE GENOMIC DNA]</scope>
    <source>
        <strain evidence="3 4">JCM 4362</strain>
    </source>
</reference>
<gene>
    <name evidence="3" type="ORF">ACFFTU_18485</name>
</gene>
<name>A0ABV5PFI0_STRCM</name>
<feature type="chain" id="PRO_5045257887" evidence="2">
    <location>
        <begin position="25"/>
        <end position="267"/>
    </location>
</feature>
<feature type="region of interest" description="Disordered" evidence="1">
    <location>
        <begin position="30"/>
        <end position="60"/>
    </location>
</feature>
<keyword evidence="4" id="KW-1185">Reference proteome</keyword>
<evidence type="ECO:0000313" key="4">
    <source>
        <dbReference type="Proteomes" id="UP001589718"/>
    </source>
</evidence>
<dbReference type="InterPro" id="IPR036514">
    <property type="entry name" value="SGNH_hydro_sf"/>
</dbReference>
<keyword evidence="3" id="KW-0378">Hydrolase</keyword>
<sequence length="267" mass="27982">MNHFPHLRTATALALATLSVLGLAACEGGTGAKAGPASTTTDAAAPQAGGPTGHGKPPKLLWMGDSVAEAEAPALGAALRASGGEFTSVAATASGNVTGSDAAETWKWLPEKLATEKPQVLGYQITAFDWGTPDEQRKGYERLVKAVQDVRGKLVIVSTPPIRHNEIQKPHAAELAKAKDVAQEVARRHADTVTFMDSSELWGTDPAAEKAMRSKDGIHNCQQAAATFAQWFGGRLGRQYGFTLAPAEKWATGKWTGDASYGMAGCS</sequence>
<dbReference type="EMBL" id="JBHMCR010000009">
    <property type="protein sequence ID" value="MFB9521936.1"/>
    <property type="molecule type" value="Genomic_DNA"/>
</dbReference>
<dbReference type="Proteomes" id="UP001589718">
    <property type="component" value="Unassembled WGS sequence"/>
</dbReference>
<evidence type="ECO:0000313" key="3">
    <source>
        <dbReference type="EMBL" id="MFB9521936.1"/>
    </source>
</evidence>
<evidence type="ECO:0000256" key="1">
    <source>
        <dbReference type="SAM" id="MobiDB-lite"/>
    </source>
</evidence>
<proteinExistence type="predicted"/>
<accession>A0ABV5PFI0</accession>
<protein>
    <submittedName>
        <fullName evidence="3">SGNH/GDSL hydrolase family protein</fullName>
        <ecNumber evidence="3">3.1.-.-</ecNumber>
    </submittedName>
</protein>
<dbReference type="RefSeq" id="WP_345228689.1">
    <property type="nucleotide sequence ID" value="NZ_BAAAXE010000015.1"/>
</dbReference>
<dbReference type="Gene3D" id="3.40.50.1110">
    <property type="entry name" value="SGNH hydrolase"/>
    <property type="match status" value="1"/>
</dbReference>
<evidence type="ECO:0000256" key="2">
    <source>
        <dbReference type="SAM" id="SignalP"/>
    </source>
</evidence>
<organism evidence="3 4">
    <name type="scientific">Streptomyces cremeus</name>
    <dbReference type="NCBI Taxonomy" id="66881"/>
    <lineage>
        <taxon>Bacteria</taxon>
        <taxon>Bacillati</taxon>
        <taxon>Actinomycetota</taxon>
        <taxon>Actinomycetes</taxon>
        <taxon>Kitasatosporales</taxon>
        <taxon>Streptomycetaceae</taxon>
        <taxon>Streptomyces</taxon>
    </lineage>
</organism>
<feature type="signal peptide" evidence="2">
    <location>
        <begin position="1"/>
        <end position="24"/>
    </location>
</feature>